<sequence length="147" mass="16680">MAFTSIYSWSIDHIKHVFEAKSEDECLRAIEDTFSHHIDVSVNGKELSRIELQKFVLTMVKTSGFRLNVSWQNAVEVPRDASNRDGALGGYYIIRNVRKPGPGVTPSARYERHKFVNVVIESESANDRIDSRRIVKLSLTAMDKPVS</sequence>
<dbReference type="EMBL" id="OZ037952">
    <property type="protein sequence ID" value="CAL1716951.1"/>
    <property type="molecule type" value="Genomic_DNA"/>
</dbReference>
<protein>
    <submittedName>
        <fullName evidence="1">Uncharacterized protein</fullName>
    </submittedName>
</protein>
<reference evidence="2" key="1">
    <citation type="submission" date="2024-04" db="EMBL/GenBank/DDBJ databases">
        <authorList>
            <person name="Shaw F."/>
            <person name="Minotto A."/>
        </authorList>
    </citation>
    <scope>NUCLEOTIDE SEQUENCE [LARGE SCALE GENOMIC DNA]</scope>
</reference>
<organism evidence="1 2">
    <name type="scientific">Somion occarium</name>
    <dbReference type="NCBI Taxonomy" id="3059160"/>
    <lineage>
        <taxon>Eukaryota</taxon>
        <taxon>Fungi</taxon>
        <taxon>Dikarya</taxon>
        <taxon>Basidiomycota</taxon>
        <taxon>Agaricomycotina</taxon>
        <taxon>Agaricomycetes</taxon>
        <taxon>Polyporales</taxon>
        <taxon>Cerrenaceae</taxon>
        <taxon>Somion</taxon>
    </lineage>
</organism>
<dbReference type="Proteomes" id="UP001497453">
    <property type="component" value="Chromosome 9"/>
</dbReference>
<gene>
    <name evidence="1" type="ORF">GFSPODELE1_LOCUS10976</name>
</gene>
<accession>A0ABP1EAB6</accession>
<evidence type="ECO:0000313" key="1">
    <source>
        <dbReference type="EMBL" id="CAL1716951.1"/>
    </source>
</evidence>
<proteinExistence type="predicted"/>
<evidence type="ECO:0000313" key="2">
    <source>
        <dbReference type="Proteomes" id="UP001497453"/>
    </source>
</evidence>
<keyword evidence="2" id="KW-1185">Reference proteome</keyword>
<name>A0ABP1EAB6_9APHY</name>